<evidence type="ECO:0000313" key="2">
    <source>
        <dbReference type="WBParaSite" id="SSTP_0001076933.1"/>
    </source>
</evidence>
<evidence type="ECO:0000256" key="1">
    <source>
        <dbReference type="SAM" id="Phobius"/>
    </source>
</evidence>
<keyword evidence="1" id="KW-0812">Transmembrane</keyword>
<dbReference type="AlphaFoldDB" id="A0A0K0EMS9"/>
<reference evidence="2" key="1">
    <citation type="submission" date="2015-08" db="UniProtKB">
        <authorList>
            <consortium name="WormBaseParasite"/>
        </authorList>
    </citation>
    <scope>IDENTIFICATION</scope>
</reference>
<keyword evidence="1" id="KW-0472">Membrane</keyword>
<proteinExistence type="predicted"/>
<protein>
    <submittedName>
        <fullName evidence="2">Secreted protein</fullName>
    </submittedName>
</protein>
<sequence length="116" mass="13396">MVNSWDLCFFWKRFSIVWLLSSIWCLLSKQINVVVALSKSLILLGFLNHCFLLTIPSIEAKFLAIVSHKLHIRLIFTKQLPLVNILVMLYFHGKESICGKFLEKLNTVESLKTSNT</sequence>
<feature type="transmembrane region" description="Helical" evidence="1">
    <location>
        <begin position="46"/>
        <end position="66"/>
    </location>
</feature>
<keyword evidence="1" id="KW-1133">Transmembrane helix</keyword>
<accession>A0A0K0EMS9</accession>
<dbReference type="WBParaSite" id="SSTP_0001076933.1">
    <property type="protein sequence ID" value="SSTP_0001076933.1"/>
    <property type="gene ID" value="SSTP_0001076933"/>
</dbReference>
<name>A0A0K0EMS9_STRER</name>
<organism evidence="2">
    <name type="scientific">Strongyloides stercoralis</name>
    <name type="common">Threadworm</name>
    <dbReference type="NCBI Taxonomy" id="6248"/>
    <lineage>
        <taxon>Eukaryota</taxon>
        <taxon>Metazoa</taxon>
        <taxon>Ecdysozoa</taxon>
        <taxon>Nematoda</taxon>
        <taxon>Chromadorea</taxon>
        <taxon>Rhabditida</taxon>
        <taxon>Tylenchina</taxon>
        <taxon>Panagrolaimomorpha</taxon>
        <taxon>Strongyloidoidea</taxon>
        <taxon>Strongyloididae</taxon>
        <taxon>Strongyloides</taxon>
    </lineage>
</organism>